<evidence type="ECO:0000256" key="2">
    <source>
        <dbReference type="ARBA" id="ARBA00022679"/>
    </source>
</evidence>
<evidence type="ECO:0000313" key="5">
    <source>
        <dbReference type="EMBL" id="QGK72117.1"/>
    </source>
</evidence>
<dbReference type="GO" id="GO:0046353">
    <property type="term" value="F:aminoglycoside 3-N-acetyltransferase activity"/>
    <property type="evidence" value="ECO:0007669"/>
    <property type="project" value="UniProtKB-EC"/>
</dbReference>
<dbReference type="Pfam" id="PF02522">
    <property type="entry name" value="Antibiotic_NAT"/>
    <property type="match status" value="1"/>
</dbReference>
<keyword evidence="2 4" id="KW-0808">Transferase</keyword>
<dbReference type="EC" id="2.3.1.-" evidence="4"/>
<keyword evidence="4" id="KW-0046">Antibiotic resistance</keyword>
<dbReference type="PANTHER" id="PTHR11104">
    <property type="entry name" value="AMINOGLYCOSIDE N3-ACETYLTRANSFERASE"/>
    <property type="match status" value="1"/>
</dbReference>
<reference evidence="6" key="1">
    <citation type="submission" date="2019-11" db="EMBL/GenBank/DDBJ databases">
        <title>The complete genome sequence of Saccharopolyspora sp. E2A.</title>
        <authorList>
            <person name="Zhang G."/>
        </authorList>
    </citation>
    <scope>NUCLEOTIDE SEQUENCE [LARGE SCALE GENOMIC DNA]</scope>
    <source>
        <strain evidence="6">E2A</strain>
    </source>
</reference>
<gene>
    <name evidence="5" type="ORF">GIY23_07450</name>
</gene>
<evidence type="ECO:0000256" key="4">
    <source>
        <dbReference type="RuleBase" id="RU365031"/>
    </source>
</evidence>
<comment type="catalytic activity">
    <reaction evidence="4">
        <text>a 2-deoxystreptamine antibiotic + acetyl-CoA = an N(3)-acetyl-2-deoxystreptamine antibiotic + CoA + H(+)</text>
        <dbReference type="Rhea" id="RHEA:12665"/>
        <dbReference type="ChEBI" id="CHEBI:15378"/>
        <dbReference type="ChEBI" id="CHEBI:57287"/>
        <dbReference type="ChEBI" id="CHEBI:57288"/>
        <dbReference type="ChEBI" id="CHEBI:57921"/>
        <dbReference type="ChEBI" id="CHEBI:77452"/>
        <dbReference type="EC" id="2.3.1.81"/>
    </reaction>
</comment>
<name>A0A5Q3QMZ3_9PSEU</name>
<dbReference type="SUPFAM" id="SSF110710">
    <property type="entry name" value="TTHA0583/YokD-like"/>
    <property type="match status" value="1"/>
</dbReference>
<evidence type="ECO:0000256" key="1">
    <source>
        <dbReference type="ARBA" id="ARBA00006383"/>
    </source>
</evidence>
<evidence type="ECO:0000313" key="6">
    <source>
        <dbReference type="Proteomes" id="UP000371041"/>
    </source>
</evidence>
<dbReference type="KEGG" id="sace:GIY23_07450"/>
<accession>A0A5Q3QMZ3</accession>
<proteinExistence type="inferred from homology"/>
<sequence>MSDAGGGLVYDDLIEGWRRTGVRPGMVLMVHSSLSSLGHVRGGAATVVRSLRGAVGPAGTVVVPTLTPHVADPAPECVGVPSATVQAQRASVPLFQQDTPSSTGAIAEAVRLLACAERSGHPQASVAAVGAHAAEITREQSLAYAIGRDSPFGKMHELGAHVLLMGVGHNRNTFLHYVESLLPRPRLKVRRFPWSAGDERVWVETEDVADDNDTHFPVLGEEFERWDGVQPVRVGNALCRVVSAQALVRFATARLDELLCGSGTVRGRAG</sequence>
<dbReference type="AlphaFoldDB" id="A0A5Q3QMZ3"/>
<protein>
    <recommendedName>
        <fullName evidence="4">Aminoglycoside N(3)-acetyltransferase</fullName>
        <ecNumber evidence="4">2.3.1.-</ecNumber>
    </recommendedName>
</protein>
<dbReference type="Proteomes" id="UP000371041">
    <property type="component" value="Chromosome"/>
</dbReference>
<dbReference type="GO" id="GO:0046677">
    <property type="term" value="P:response to antibiotic"/>
    <property type="evidence" value="ECO:0007669"/>
    <property type="project" value="UniProtKB-KW"/>
</dbReference>
<dbReference type="InterPro" id="IPR003679">
    <property type="entry name" value="Amioglycoside_AcTrfase"/>
</dbReference>
<keyword evidence="6" id="KW-1185">Reference proteome</keyword>
<comment type="similarity">
    <text evidence="1 4">Belongs to the antibiotic N-acetyltransferase family.</text>
</comment>
<dbReference type="InterPro" id="IPR028345">
    <property type="entry name" value="Antibiotic_NAT-like"/>
</dbReference>
<evidence type="ECO:0000256" key="3">
    <source>
        <dbReference type="ARBA" id="ARBA00023315"/>
    </source>
</evidence>
<dbReference type="EMBL" id="CP045929">
    <property type="protein sequence ID" value="QGK72117.1"/>
    <property type="molecule type" value="Genomic_DNA"/>
</dbReference>
<organism evidence="5 6">
    <name type="scientific">Allosaccharopolyspora coralli</name>
    <dbReference type="NCBI Taxonomy" id="2665642"/>
    <lineage>
        <taxon>Bacteria</taxon>
        <taxon>Bacillati</taxon>
        <taxon>Actinomycetota</taxon>
        <taxon>Actinomycetes</taxon>
        <taxon>Pseudonocardiales</taxon>
        <taxon>Pseudonocardiaceae</taxon>
        <taxon>Allosaccharopolyspora</taxon>
    </lineage>
</organism>
<keyword evidence="3 4" id="KW-0012">Acyltransferase</keyword>
<dbReference type="PANTHER" id="PTHR11104:SF0">
    <property type="entry name" value="SPBETA PROPHAGE-DERIVED AMINOGLYCOSIDE N(3')-ACETYLTRANSFERASE-LIKE PROTEIN YOKD"/>
    <property type="match status" value="1"/>
</dbReference>